<dbReference type="Proteomes" id="UP000738349">
    <property type="component" value="Unassembled WGS sequence"/>
</dbReference>
<name>A0A9P9IQJ9_9HYPO</name>
<gene>
    <name evidence="1" type="ORF">EDB81DRAFT_907902</name>
</gene>
<dbReference type="OrthoDB" id="2963168at2759"/>
<evidence type="ECO:0000313" key="2">
    <source>
        <dbReference type="Proteomes" id="UP000738349"/>
    </source>
</evidence>
<dbReference type="AlphaFoldDB" id="A0A9P9IQJ9"/>
<dbReference type="EMBL" id="JAGMUV010000019">
    <property type="protein sequence ID" value="KAH7127564.1"/>
    <property type="molecule type" value="Genomic_DNA"/>
</dbReference>
<comment type="caution">
    <text evidence="1">The sequence shown here is derived from an EMBL/GenBank/DDBJ whole genome shotgun (WGS) entry which is preliminary data.</text>
</comment>
<organism evidence="1 2">
    <name type="scientific">Dactylonectria macrodidyma</name>
    <dbReference type="NCBI Taxonomy" id="307937"/>
    <lineage>
        <taxon>Eukaryota</taxon>
        <taxon>Fungi</taxon>
        <taxon>Dikarya</taxon>
        <taxon>Ascomycota</taxon>
        <taxon>Pezizomycotina</taxon>
        <taxon>Sordariomycetes</taxon>
        <taxon>Hypocreomycetidae</taxon>
        <taxon>Hypocreales</taxon>
        <taxon>Nectriaceae</taxon>
        <taxon>Dactylonectria</taxon>
    </lineage>
</organism>
<dbReference type="Gene3D" id="3.30.420.40">
    <property type="match status" value="2"/>
</dbReference>
<evidence type="ECO:0008006" key="3">
    <source>
        <dbReference type="Google" id="ProtNLM"/>
    </source>
</evidence>
<dbReference type="InterPro" id="IPR043129">
    <property type="entry name" value="ATPase_NBD"/>
</dbReference>
<accession>A0A9P9IQJ9</accession>
<protein>
    <recommendedName>
        <fullName evidence="3">Actin-like ATPase domain-containing protein</fullName>
    </recommendedName>
</protein>
<proteinExistence type="predicted"/>
<dbReference type="PANTHER" id="PTHR14187">
    <property type="entry name" value="ALPHA KINASE/ELONGATION FACTOR 2 KINASE"/>
    <property type="match status" value="1"/>
</dbReference>
<dbReference type="CDD" id="cd10170">
    <property type="entry name" value="ASKHA_NBD_HSP70"/>
    <property type="match status" value="1"/>
</dbReference>
<keyword evidence="2" id="KW-1185">Reference proteome</keyword>
<dbReference type="SUPFAM" id="SSF53067">
    <property type="entry name" value="Actin-like ATPase domain"/>
    <property type="match status" value="2"/>
</dbReference>
<evidence type="ECO:0000313" key="1">
    <source>
        <dbReference type="EMBL" id="KAH7127564.1"/>
    </source>
</evidence>
<dbReference type="Gene3D" id="3.90.640.10">
    <property type="entry name" value="Actin, Chain A, domain 4"/>
    <property type="match status" value="1"/>
</dbReference>
<sequence>MASPAEGSSAVIHIGLDLGTTHSAIAYQIYKPVGNPISGGRTPIHRGKKTPTVVLLDKNKDVIPSGWDYPAALLPPGCHRLEWFKLMMLHMDDLADFKNSGKLVVAESNVRRLGLRVVDVISLYLGQLWGRFKSRVEAQLSGVSLEEQRVYLTVTTPVNWPSDAIGRMKQAMRDAGIRHEPMILTEPEAASLAVLPDVFNEVSAKDGDAFIICDCGGATVDSVAFQAAKSSKFSLSQCIPNDCIFAGATLLDSAFTSLLLTKLRAQSLVSISPTQSQALDKVTNQWWEETVKIDFCHGYQPPPFVIRDLSGAQPQVFEVAISGQEIAIIFDLIVGRILKLVDSQIRAVKAATGELPKAVILVGGFGRNNYLRAQVHGSVEQEHGGAVKTISYGNDVGWYSVAEGGAKHAMVASQSQNLPLDVIVDKRLSRARYGIRHTNGDWNWFVEVGTRLSAQQPDLFEVPRQAFKSVNATSTPTLILEIYTQPDANAFIQRACLLRWFTLPGSQYRGPLQLGLTHDGLEPRFAFYVDGQLQDPTRASFQYAP</sequence>
<reference evidence="1" key="1">
    <citation type="journal article" date="2021" name="Nat. Commun.">
        <title>Genetic determinants of endophytism in the Arabidopsis root mycobiome.</title>
        <authorList>
            <person name="Mesny F."/>
            <person name="Miyauchi S."/>
            <person name="Thiergart T."/>
            <person name="Pickel B."/>
            <person name="Atanasova L."/>
            <person name="Karlsson M."/>
            <person name="Huettel B."/>
            <person name="Barry K.W."/>
            <person name="Haridas S."/>
            <person name="Chen C."/>
            <person name="Bauer D."/>
            <person name="Andreopoulos W."/>
            <person name="Pangilinan J."/>
            <person name="LaButti K."/>
            <person name="Riley R."/>
            <person name="Lipzen A."/>
            <person name="Clum A."/>
            <person name="Drula E."/>
            <person name="Henrissat B."/>
            <person name="Kohler A."/>
            <person name="Grigoriev I.V."/>
            <person name="Martin F.M."/>
            <person name="Hacquard S."/>
        </authorList>
    </citation>
    <scope>NUCLEOTIDE SEQUENCE</scope>
    <source>
        <strain evidence="1">MPI-CAGE-AT-0147</strain>
    </source>
</reference>
<dbReference type="PANTHER" id="PTHR14187:SF5">
    <property type="entry name" value="HEAT SHOCK 70 KDA PROTEIN 12A"/>
    <property type="match status" value="1"/>
</dbReference>